<dbReference type="RefSeq" id="XP_016504238.1">
    <property type="nucleotide sequence ID" value="XM_016648752.2"/>
</dbReference>
<dbReference type="AlphaFoldDB" id="A0A1S4CSZ7"/>
<reference evidence="8" key="1">
    <citation type="journal article" date="2014" name="Nat. Commun.">
        <title>The tobacco genome sequence and its comparison with those of tomato and potato.</title>
        <authorList>
            <person name="Sierro N."/>
            <person name="Battey J.N."/>
            <person name="Ouadi S."/>
            <person name="Bakaher N."/>
            <person name="Bovet L."/>
            <person name="Willig A."/>
            <person name="Goepfert S."/>
            <person name="Peitsch M.C."/>
            <person name="Ivanov N.V."/>
        </authorList>
    </citation>
    <scope>NUCLEOTIDE SEQUENCE [LARGE SCALE GENOMIC DNA]</scope>
</reference>
<proteinExistence type="predicted"/>
<evidence type="ECO:0000313" key="8">
    <source>
        <dbReference type="Proteomes" id="UP000790787"/>
    </source>
</evidence>
<dbReference type="Gene3D" id="4.10.280.10">
    <property type="entry name" value="Helix-loop-helix DNA-binding domain"/>
    <property type="match status" value="1"/>
</dbReference>
<feature type="compositionally biased region" description="Polar residues" evidence="6">
    <location>
        <begin position="141"/>
        <end position="158"/>
    </location>
</feature>
<feature type="region of interest" description="Disordered" evidence="6">
    <location>
        <begin position="137"/>
        <end position="170"/>
    </location>
</feature>
<evidence type="ECO:0000256" key="5">
    <source>
        <dbReference type="ARBA" id="ARBA00023242"/>
    </source>
</evidence>
<dbReference type="InterPro" id="IPR045239">
    <property type="entry name" value="bHLH95_bHLH"/>
</dbReference>
<dbReference type="RefSeq" id="XP_016504238.1">
    <property type="nucleotide sequence ID" value="XM_016648752.1"/>
</dbReference>
<dbReference type="GeneID" id="107822230"/>
<evidence type="ECO:0000256" key="4">
    <source>
        <dbReference type="ARBA" id="ARBA00023163"/>
    </source>
</evidence>
<dbReference type="GO" id="GO:0046983">
    <property type="term" value="F:protein dimerization activity"/>
    <property type="evidence" value="ECO:0007669"/>
    <property type="project" value="InterPro"/>
</dbReference>
<evidence type="ECO:0000256" key="1">
    <source>
        <dbReference type="ARBA" id="ARBA00004123"/>
    </source>
</evidence>
<dbReference type="FunFam" id="4.10.280.10:FF:000021">
    <property type="entry name" value="Transcription factor bHLH130 family"/>
    <property type="match status" value="1"/>
</dbReference>
<dbReference type="OrthoDB" id="2019494at2759"/>
<dbReference type="GO" id="GO:0005634">
    <property type="term" value="C:nucleus"/>
    <property type="evidence" value="ECO:0007669"/>
    <property type="project" value="UniProtKB-SubCell"/>
</dbReference>
<protein>
    <submittedName>
        <fullName evidence="9">Transcription factor bHLH130-like isoform X2</fullName>
    </submittedName>
</protein>
<dbReference type="PROSITE" id="PS50888">
    <property type="entry name" value="BHLH"/>
    <property type="match status" value="1"/>
</dbReference>
<reference evidence="9" key="2">
    <citation type="submission" date="2025-08" db="UniProtKB">
        <authorList>
            <consortium name="RefSeq"/>
        </authorList>
    </citation>
    <scope>IDENTIFICATION</scope>
    <source>
        <tissue evidence="9">Leaf</tissue>
    </source>
</reference>
<feature type="compositionally biased region" description="Polar residues" evidence="6">
    <location>
        <begin position="58"/>
        <end position="77"/>
    </location>
</feature>
<dbReference type="GO" id="GO:0003700">
    <property type="term" value="F:DNA-binding transcription factor activity"/>
    <property type="evidence" value="ECO:0007669"/>
    <property type="project" value="InterPro"/>
</dbReference>
<keyword evidence="8" id="KW-1185">Reference proteome</keyword>
<feature type="domain" description="BHLH" evidence="7">
    <location>
        <begin position="249"/>
        <end position="299"/>
    </location>
</feature>
<dbReference type="CDD" id="cd11393">
    <property type="entry name" value="bHLH_AtbHLH_like"/>
    <property type="match status" value="1"/>
</dbReference>
<organism evidence="8 9">
    <name type="scientific">Nicotiana tabacum</name>
    <name type="common">Common tobacco</name>
    <dbReference type="NCBI Taxonomy" id="4097"/>
    <lineage>
        <taxon>Eukaryota</taxon>
        <taxon>Viridiplantae</taxon>
        <taxon>Streptophyta</taxon>
        <taxon>Embryophyta</taxon>
        <taxon>Tracheophyta</taxon>
        <taxon>Spermatophyta</taxon>
        <taxon>Magnoliopsida</taxon>
        <taxon>eudicotyledons</taxon>
        <taxon>Gunneridae</taxon>
        <taxon>Pentapetalae</taxon>
        <taxon>asterids</taxon>
        <taxon>lamiids</taxon>
        <taxon>Solanales</taxon>
        <taxon>Solanaceae</taxon>
        <taxon>Nicotianoideae</taxon>
        <taxon>Nicotianeae</taxon>
        <taxon>Nicotiana</taxon>
    </lineage>
</organism>
<dbReference type="SMART" id="SM00353">
    <property type="entry name" value="HLH"/>
    <property type="match status" value="1"/>
</dbReference>
<evidence type="ECO:0000259" key="7">
    <source>
        <dbReference type="PROSITE" id="PS50888"/>
    </source>
</evidence>
<gene>
    <name evidence="9" type="primary">LOC107822230</name>
</gene>
<evidence type="ECO:0000256" key="2">
    <source>
        <dbReference type="ARBA" id="ARBA00023015"/>
    </source>
</evidence>
<sequence length="323" mass="35738">MDSEFDKNQNMNSGLLRFRSAPSSLFENLTDGVIKIENFGSENKGFNLAGLNNQLVSQNSQLPPQYPRQNTSANVGSTDGGGYRVMGSLGNNHERQNKLASNLMRQNSSPAGLFSHLNSQIGYGTLKGGGGGGYRMANVASGDSSPSSKVDNESSITTVPDDDKRRDGNSEAQFYNMGFPFTSWNDSPQLDNEGKLFANADQIEEVGNRPPILSHHLSLPKTPAEIAAIEKLLHFQDTIPCKIRAKRGCATHPRSIAERVRRTRISERMRKLQELVPNMDKQTNTADMLDLAVEYIKDLQKQYKTLTDHRANCKCSAMQNQRV</sequence>
<dbReference type="InterPro" id="IPR036638">
    <property type="entry name" value="HLH_DNA-bd_sf"/>
</dbReference>
<comment type="subcellular location">
    <subcellularLocation>
        <location evidence="1">Nucleus</location>
    </subcellularLocation>
</comment>
<feature type="region of interest" description="Disordered" evidence="6">
    <location>
        <begin position="58"/>
        <end position="78"/>
    </location>
</feature>
<dbReference type="PANTHER" id="PTHR16223:SF125">
    <property type="entry name" value="OS08G0506700 PROTEIN"/>
    <property type="match status" value="1"/>
</dbReference>
<evidence type="ECO:0000256" key="3">
    <source>
        <dbReference type="ARBA" id="ARBA00023125"/>
    </source>
</evidence>
<keyword evidence="3" id="KW-0238">DNA-binding</keyword>
<dbReference type="Proteomes" id="UP000790787">
    <property type="component" value="Chromosome 5"/>
</dbReference>
<evidence type="ECO:0000313" key="9">
    <source>
        <dbReference type="RefSeq" id="XP_016504238.1"/>
    </source>
</evidence>
<dbReference type="SUPFAM" id="SSF47459">
    <property type="entry name" value="HLH, helix-loop-helix DNA-binding domain"/>
    <property type="match status" value="1"/>
</dbReference>
<dbReference type="InterPro" id="IPR045843">
    <property type="entry name" value="IND-like"/>
</dbReference>
<dbReference type="InterPro" id="IPR011598">
    <property type="entry name" value="bHLH_dom"/>
</dbReference>
<dbReference type="PANTHER" id="PTHR16223">
    <property type="entry name" value="TRANSCRIPTION FACTOR BHLH83-RELATED"/>
    <property type="match status" value="1"/>
</dbReference>
<evidence type="ECO:0000256" key="6">
    <source>
        <dbReference type="SAM" id="MobiDB-lite"/>
    </source>
</evidence>
<keyword evidence="2" id="KW-0805">Transcription regulation</keyword>
<name>A0A1S4CSZ7_TOBAC</name>
<dbReference type="Pfam" id="PF00010">
    <property type="entry name" value="HLH"/>
    <property type="match status" value="1"/>
</dbReference>
<accession>A0A1S4CSZ7</accession>
<keyword evidence="4" id="KW-0804">Transcription</keyword>
<dbReference type="GO" id="GO:0000976">
    <property type="term" value="F:transcription cis-regulatory region binding"/>
    <property type="evidence" value="ECO:0007669"/>
    <property type="project" value="UniProtKB-ARBA"/>
</dbReference>
<keyword evidence="5" id="KW-0539">Nucleus</keyword>